<evidence type="ECO:0000256" key="1">
    <source>
        <dbReference type="SAM" id="Phobius"/>
    </source>
</evidence>
<keyword evidence="3" id="KW-1185">Reference proteome</keyword>
<keyword evidence="1" id="KW-0812">Transmembrane</keyword>
<sequence length="41" mass="4611">MFYGGIAGTVVSVIGFAVWKIVLAVKKKNLKKDLEEEYFSM</sequence>
<organism evidence="2 3">
    <name type="scientific">Murimonas intestini</name>
    <dbReference type="NCBI Taxonomy" id="1337051"/>
    <lineage>
        <taxon>Bacteria</taxon>
        <taxon>Bacillati</taxon>
        <taxon>Bacillota</taxon>
        <taxon>Clostridia</taxon>
        <taxon>Lachnospirales</taxon>
        <taxon>Lachnospiraceae</taxon>
        <taxon>Murimonas</taxon>
    </lineage>
</organism>
<dbReference type="EMBL" id="QGGY01000002">
    <property type="protein sequence ID" value="PWJ78320.1"/>
    <property type="molecule type" value="Genomic_DNA"/>
</dbReference>
<protein>
    <submittedName>
        <fullName evidence="2">Uncharacterized protein</fullName>
    </submittedName>
</protein>
<accession>A0AB73T8T0</accession>
<name>A0AB73T8T0_9FIRM</name>
<gene>
    <name evidence="2" type="ORF">C7383_102458</name>
</gene>
<reference evidence="2 3" key="1">
    <citation type="submission" date="2018-05" db="EMBL/GenBank/DDBJ databases">
        <authorList>
            <person name="Goeker M."/>
            <person name="Huntemann M."/>
            <person name="Clum A."/>
            <person name="Pillay M."/>
            <person name="Palaniappan K."/>
            <person name="Varghese N."/>
            <person name="Mikhailova N."/>
            <person name="Stamatis D."/>
            <person name="Reddy T."/>
            <person name="Daum C."/>
            <person name="Shapiro N."/>
            <person name="Ivanova N."/>
            <person name="Kyrpides N."/>
            <person name="Woyke T."/>
        </authorList>
    </citation>
    <scope>NUCLEOTIDE SEQUENCE [LARGE SCALE GENOMIC DNA]</scope>
    <source>
        <strain evidence="2 3">DSM 26524</strain>
    </source>
</reference>
<comment type="caution">
    <text evidence="2">The sequence shown here is derived from an EMBL/GenBank/DDBJ whole genome shotgun (WGS) entry which is preliminary data.</text>
</comment>
<dbReference type="Proteomes" id="UP000245412">
    <property type="component" value="Unassembled WGS sequence"/>
</dbReference>
<evidence type="ECO:0000313" key="3">
    <source>
        <dbReference type="Proteomes" id="UP000245412"/>
    </source>
</evidence>
<proteinExistence type="predicted"/>
<keyword evidence="1" id="KW-0472">Membrane</keyword>
<keyword evidence="1" id="KW-1133">Transmembrane helix</keyword>
<evidence type="ECO:0000313" key="2">
    <source>
        <dbReference type="EMBL" id="PWJ78320.1"/>
    </source>
</evidence>
<dbReference type="AlphaFoldDB" id="A0AB73T8T0"/>
<feature type="transmembrane region" description="Helical" evidence="1">
    <location>
        <begin position="6"/>
        <end position="25"/>
    </location>
</feature>